<protein>
    <submittedName>
        <fullName evidence="1">Uncharacterized protein</fullName>
    </submittedName>
</protein>
<dbReference type="Proteomes" id="UP000054783">
    <property type="component" value="Unassembled WGS sequence"/>
</dbReference>
<comment type="caution">
    <text evidence="1">The sequence shown here is derived from an EMBL/GenBank/DDBJ whole genome shotgun (WGS) entry which is preliminary data.</text>
</comment>
<gene>
    <name evidence="1" type="ORF">T12_7435</name>
</gene>
<dbReference type="AlphaFoldDB" id="A0A0V0Z8J1"/>
<evidence type="ECO:0000313" key="1">
    <source>
        <dbReference type="EMBL" id="KRY08668.1"/>
    </source>
</evidence>
<reference evidence="1 2" key="1">
    <citation type="submission" date="2015-01" db="EMBL/GenBank/DDBJ databases">
        <title>Evolution of Trichinella species and genotypes.</title>
        <authorList>
            <person name="Korhonen P.K."/>
            <person name="Edoardo P."/>
            <person name="Giuseppe L.R."/>
            <person name="Gasser R.B."/>
        </authorList>
    </citation>
    <scope>NUCLEOTIDE SEQUENCE [LARGE SCALE GENOMIC DNA]</scope>
    <source>
        <strain evidence="1">ISS2496</strain>
    </source>
</reference>
<name>A0A0V0Z8J1_9BILA</name>
<evidence type="ECO:0000313" key="2">
    <source>
        <dbReference type="Proteomes" id="UP000054783"/>
    </source>
</evidence>
<accession>A0A0V0Z8J1</accession>
<dbReference type="EMBL" id="JYDQ01000317">
    <property type="protein sequence ID" value="KRY08668.1"/>
    <property type="molecule type" value="Genomic_DNA"/>
</dbReference>
<proteinExistence type="predicted"/>
<keyword evidence="2" id="KW-1185">Reference proteome</keyword>
<sequence>MIALGCLREPSCNGNVTEFREFTLSWITTIRNKVMKEDTQVHAVLWPLYTSSPDAVSKTTSQAEIFLSQLVRDSRFLQIKLIVEPEWNKILALYAPTTP</sequence>
<organism evidence="1 2">
    <name type="scientific">Trichinella patagoniensis</name>
    <dbReference type="NCBI Taxonomy" id="990121"/>
    <lineage>
        <taxon>Eukaryota</taxon>
        <taxon>Metazoa</taxon>
        <taxon>Ecdysozoa</taxon>
        <taxon>Nematoda</taxon>
        <taxon>Enoplea</taxon>
        <taxon>Dorylaimia</taxon>
        <taxon>Trichinellida</taxon>
        <taxon>Trichinellidae</taxon>
        <taxon>Trichinella</taxon>
    </lineage>
</organism>